<dbReference type="Gene3D" id="3.40.50.300">
    <property type="entry name" value="P-loop containing nucleotide triphosphate hydrolases"/>
    <property type="match status" value="2"/>
</dbReference>
<proteinExistence type="predicted"/>
<evidence type="ECO:0000313" key="4">
    <source>
        <dbReference type="Proteomes" id="UP000828390"/>
    </source>
</evidence>
<evidence type="ECO:0000313" key="3">
    <source>
        <dbReference type="EMBL" id="KAH3713285.1"/>
    </source>
</evidence>
<dbReference type="InterPro" id="IPR027417">
    <property type="entry name" value="P-loop_NTPase"/>
</dbReference>
<dbReference type="AlphaFoldDB" id="A0A9D4BYD8"/>
<dbReference type="Proteomes" id="UP000828390">
    <property type="component" value="Unassembled WGS sequence"/>
</dbReference>
<sequence length="299" mass="34625">MEGNKDTKPLRVYYEKRWPESVSQIVQKYCLMKYKAFRQPTKEEIDEHRIIITTLRSSKLVSRLASKGIFTHIMLDEAAQVLETELLIPLSLAGPGTKVVLAGDPMQIGPEVYSKLGRKENFNVSMLERLDLTYAFNTQYKVKLCQNYRTTSAIIDFMSELFYDCQLEATENPPPHPDVHALAFYVARGEDASLEIMNDGYYNVAEVKEIVERVEELKRTWPERHWGRYDQSKICVIAPYRAQILYLRSELKERGFSKVNVERVNNVQGKYMYASYRENVWDYSGVSDVSLLSGYPSLI</sequence>
<dbReference type="GO" id="GO:0043186">
    <property type="term" value="C:P granule"/>
    <property type="evidence" value="ECO:0007669"/>
    <property type="project" value="TreeGrafter"/>
</dbReference>
<reference evidence="3" key="2">
    <citation type="submission" date="2020-11" db="EMBL/GenBank/DDBJ databases">
        <authorList>
            <person name="McCartney M.A."/>
            <person name="Auch B."/>
            <person name="Kono T."/>
            <person name="Mallez S."/>
            <person name="Becker A."/>
            <person name="Gohl D.M."/>
            <person name="Silverstein K.A.T."/>
            <person name="Koren S."/>
            <person name="Bechman K.B."/>
            <person name="Herman A."/>
            <person name="Abrahante J.E."/>
            <person name="Garbe J."/>
        </authorList>
    </citation>
    <scope>NUCLEOTIDE SEQUENCE</scope>
    <source>
        <strain evidence="3">Duluth1</strain>
        <tissue evidence="3">Whole animal</tissue>
    </source>
</reference>
<reference evidence="3" key="1">
    <citation type="journal article" date="2019" name="bioRxiv">
        <title>The Genome of the Zebra Mussel, Dreissena polymorpha: A Resource for Invasive Species Research.</title>
        <authorList>
            <person name="McCartney M.A."/>
            <person name="Auch B."/>
            <person name="Kono T."/>
            <person name="Mallez S."/>
            <person name="Zhang Y."/>
            <person name="Obille A."/>
            <person name="Becker A."/>
            <person name="Abrahante J.E."/>
            <person name="Garbe J."/>
            <person name="Badalamenti J.P."/>
            <person name="Herman A."/>
            <person name="Mangelson H."/>
            <person name="Liachko I."/>
            <person name="Sullivan S."/>
            <person name="Sone E.D."/>
            <person name="Koren S."/>
            <person name="Silverstein K.A.T."/>
            <person name="Beckman K.B."/>
            <person name="Gohl D.M."/>
        </authorList>
    </citation>
    <scope>NUCLEOTIDE SEQUENCE</scope>
    <source>
        <strain evidence="3">Duluth1</strain>
        <tissue evidence="3">Whole animal</tissue>
    </source>
</reference>
<dbReference type="GO" id="GO:0035194">
    <property type="term" value="P:regulatory ncRNA-mediated post-transcriptional gene silencing"/>
    <property type="evidence" value="ECO:0007669"/>
    <property type="project" value="TreeGrafter"/>
</dbReference>
<keyword evidence="4" id="KW-1185">Reference proteome</keyword>
<dbReference type="InterPro" id="IPR041679">
    <property type="entry name" value="DNA2/NAM7-like_C"/>
</dbReference>
<gene>
    <name evidence="3" type="ORF">DPMN_073073</name>
</gene>
<evidence type="ECO:0008006" key="5">
    <source>
        <dbReference type="Google" id="ProtNLM"/>
    </source>
</evidence>
<dbReference type="InterPro" id="IPR045055">
    <property type="entry name" value="DNA2/NAM7-like"/>
</dbReference>
<dbReference type="Pfam" id="PF13087">
    <property type="entry name" value="AAA_12"/>
    <property type="match status" value="1"/>
</dbReference>
<organism evidence="3 4">
    <name type="scientific">Dreissena polymorpha</name>
    <name type="common">Zebra mussel</name>
    <name type="synonym">Mytilus polymorpha</name>
    <dbReference type="NCBI Taxonomy" id="45954"/>
    <lineage>
        <taxon>Eukaryota</taxon>
        <taxon>Metazoa</taxon>
        <taxon>Spiralia</taxon>
        <taxon>Lophotrochozoa</taxon>
        <taxon>Mollusca</taxon>
        <taxon>Bivalvia</taxon>
        <taxon>Autobranchia</taxon>
        <taxon>Heteroconchia</taxon>
        <taxon>Euheterodonta</taxon>
        <taxon>Imparidentia</taxon>
        <taxon>Neoheterodontei</taxon>
        <taxon>Myida</taxon>
        <taxon>Dreissenoidea</taxon>
        <taxon>Dreissenidae</taxon>
        <taxon>Dreissena</taxon>
    </lineage>
</organism>
<comment type="caution">
    <text evidence="3">The sequence shown here is derived from an EMBL/GenBank/DDBJ whole genome shotgun (WGS) entry which is preliminary data.</text>
</comment>
<dbReference type="PANTHER" id="PTHR10887">
    <property type="entry name" value="DNA2/NAM7 HELICASE FAMILY"/>
    <property type="match status" value="1"/>
</dbReference>
<dbReference type="InterPro" id="IPR041677">
    <property type="entry name" value="DNA2/NAM7_AAA_11"/>
</dbReference>
<dbReference type="GO" id="GO:0005829">
    <property type="term" value="C:cytosol"/>
    <property type="evidence" value="ECO:0007669"/>
    <property type="project" value="TreeGrafter"/>
</dbReference>
<feature type="domain" description="DNA2/NAM7 helicase helicase" evidence="1">
    <location>
        <begin position="38"/>
        <end position="115"/>
    </location>
</feature>
<dbReference type="PANTHER" id="PTHR10887:SF365">
    <property type="entry name" value="HELICASE WITH ZINC FINGER DOMAIN-RELATED"/>
    <property type="match status" value="1"/>
</dbReference>
<dbReference type="SUPFAM" id="SSF52540">
    <property type="entry name" value="P-loop containing nucleoside triphosphate hydrolases"/>
    <property type="match status" value="1"/>
</dbReference>
<feature type="domain" description="DNA2/NAM7 helicase-like C-terminal" evidence="2">
    <location>
        <begin position="123"/>
        <end position="270"/>
    </location>
</feature>
<name>A0A9D4BYD8_DREPO</name>
<evidence type="ECO:0000259" key="2">
    <source>
        <dbReference type="Pfam" id="PF13087"/>
    </source>
</evidence>
<accession>A0A9D4BYD8</accession>
<dbReference type="EMBL" id="JAIWYP010000014">
    <property type="protein sequence ID" value="KAH3713285.1"/>
    <property type="molecule type" value="Genomic_DNA"/>
</dbReference>
<dbReference type="GO" id="GO:0004386">
    <property type="term" value="F:helicase activity"/>
    <property type="evidence" value="ECO:0007669"/>
    <property type="project" value="InterPro"/>
</dbReference>
<dbReference type="Pfam" id="PF13086">
    <property type="entry name" value="AAA_11"/>
    <property type="match status" value="1"/>
</dbReference>
<protein>
    <recommendedName>
        <fullName evidence="5">RNA helicase</fullName>
    </recommendedName>
</protein>
<evidence type="ECO:0000259" key="1">
    <source>
        <dbReference type="Pfam" id="PF13086"/>
    </source>
</evidence>